<accession>A0A855X3R6</accession>
<dbReference type="SUPFAM" id="SSF50249">
    <property type="entry name" value="Nucleic acid-binding proteins"/>
    <property type="match status" value="3"/>
</dbReference>
<dbReference type="Gene3D" id="2.40.50.140">
    <property type="entry name" value="Nucleic acid-binding proteins"/>
    <property type="match status" value="2"/>
</dbReference>
<dbReference type="PROSITE" id="PS50126">
    <property type="entry name" value="S1"/>
    <property type="match status" value="1"/>
</dbReference>
<keyword evidence="5 8" id="KW-0378">Hydrolase</keyword>
<evidence type="ECO:0000256" key="4">
    <source>
        <dbReference type="ARBA" id="ARBA00022722"/>
    </source>
</evidence>
<dbReference type="SMART" id="SM00955">
    <property type="entry name" value="RNB"/>
    <property type="match status" value="1"/>
</dbReference>
<dbReference type="InterPro" id="IPR001900">
    <property type="entry name" value="RNase_II/R"/>
</dbReference>
<dbReference type="InterPro" id="IPR011805">
    <property type="entry name" value="RNase_R"/>
</dbReference>
<dbReference type="GO" id="GO:0006402">
    <property type="term" value="P:mRNA catabolic process"/>
    <property type="evidence" value="ECO:0007669"/>
    <property type="project" value="TreeGrafter"/>
</dbReference>
<evidence type="ECO:0000313" key="13">
    <source>
        <dbReference type="Proteomes" id="UP000250918"/>
    </source>
</evidence>
<evidence type="ECO:0000256" key="6">
    <source>
        <dbReference type="ARBA" id="ARBA00022839"/>
    </source>
</evidence>
<feature type="coiled-coil region" evidence="9">
    <location>
        <begin position="581"/>
        <end position="608"/>
    </location>
</feature>
<dbReference type="InterPro" id="IPR022966">
    <property type="entry name" value="RNase_II/R_CS"/>
</dbReference>
<dbReference type="HAMAP" id="MF_01895">
    <property type="entry name" value="RNase_R"/>
    <property type="match status" value="1"/>
</dbReference>
<dbReference type="SMART" id="SM00316">
    <property type="entry name" value="S1"/>
    <property type="match status" value="1"/>
</dbReference>
<dbReference type="NCBIfam" id="TIGR02063">
    <property type="entry name" value="RNase_R"/>
    <property type="match status" value="1"/>
</dbReference>
<comment type="catalytic activity">
    <reaction evidence="1 8">
        <text>Exonucleolytic cleavage in the 3'- to 5'-direction to yield nucleoside 5'-phosphates.</text>
        <dbReference type="EC" id="3.1.13.1"/>
    </reaction>
</comment>
<dbReference type="EC" id="3.1.13.1" evidence="8"/>
<dbReference type="PANTHER" id="PTHR23355:SF9">
    <property type="entry name" value="DIS3-LIKE EXONUCLEASE 2"/>
    <property type="match status" value="1"/>
</dbReference>
<dbReference type="InterPro" id="IPR050180">
    <property type="entry name" value="RNR_Ribonuclease"/>
</dbReference>
<dbReference type="EMBL" id="PQAP01000048">
    <property type="protein sequence ID" value="PWB73790.1"/>
    <property type="molecule type" value="Genomic_DNA"/>
</dbReference>
<dbReference type="GO" id="GO:0005829">
    <property type="term" value="C:cytosol"/>
    <property type="evidence" value="ECO:0007669"/>
    <property type="project" value="TreeGrafter"/>
</dbReference>
<dbReference type="PROSITE" id="PS01175">
    <property type="entry name" value="RIBONUCLEASE_II"/>
    <property type="match status" value="1"/>
</dbReference>
<evidence type="ECO:0000256" key="5">
    <source>
        <dbReference type="ARBA" id="ARBA00022801"/>
    </source>
</evidence>
<comment type="subcellular location">
    <subcellularLocation>
        <location evidence="2 8">Cytoplasm</location>
    </subcellularLocation>
</comment>
<keyword evidence="7 8" id="KW-0694">RNA-binding</keyword>
<feature type="domain" description="S1 motif" evidence="11">
    <location>
        <begin position="616"/>
        <end position="697"/>
    </location>
</feature>
<evidence type="ECO:0000256" key="9">
    <source>
        <dbReference type="SAM" id="Coils"/>
    </source>
</evidence>
<dbReference type="Pfam" id="PF00575">
    <property type="entry name" value="S1"/>
    <property type="match status" value="1"/>
</dbReference>
<sequence length="731" mass="82715">MDRQTILRYIASEADRPMKMKELARALRIDDGSYGRFRRTVKDLIDSGELVYLKRNRIGVAEKLNVAVGIMSITRSGAGFLIREGITPDIIISQTGVGTAFDGDKVMVRLGGKIGDRDAGVVIRVLERATRNIVGVFRKGKALAHVVPDNPRIHRDLYIHPDNSLDARDGEKVVAQLLAWDDPYLNPEGKIVERLGFPGQPGVDMLTVMRAFNLPDEFPRQVLDEAEQAAARLAETDLSERIDLTRECIYTIDPADAKDHDDAVSVEKIPGGYRLGVHIADVSHFVIEGTSLDSEAYRRGNSVYLPGMVVPMLPHVLSSDICSLKPNRKRLAHSASIEFDSKGKMLRWTLFDAVIKSRAKLTYEEVQDYFKSGIRSEGIDKTSENLDIARELAQLLSARRFAEGSLDFDLPEAKIIMNEKGEVIELGHRVRLESHRLVEEFMLAANRAVALELFRAARPALYRVHDKPDMEKLEAFSLMMSRLGHKFPVSPNMKPIQFARFLEGIKDAPEADFINELMLRSMQKAVYQRENIGHFGLAFSHYAHFTSPIRRYPDLVIHRLLKKHRSGEFTAAYAKRIVPHIDHAGQHCSETERNAEAAERQAIRVKQVQYMANHLGEEYDGVISGVTTYGFFVRLGNLGAEGLVRLSAIDDDYYLYDEKNYRVIGRRQKRTFRLGDAIRVGILKVDQTRAEIDLYIPAPPKPAKQKPAIAEKGKKLSRRELRENKRKTKRR</sequence>
<keyword evidence="6 8" id="KW-0269">Exonuclease</keyword>
<dbReference type="CDD" id="cd04471">
    <property type="entry name" value="S1_RNase_R"/>
    <property type="match status" value="1"/>
</dbReference>
<evidence type="ECO:0000313" key="12">
    <source>
        <dbReference type="EMBL" id="PWB73790.1"/>
    </source>
</evidence>
<evidence type="ECO:0000256" key="10">
    <source>
        <dbReference type="SAM" id="MobiDB-lite"/>
    </source>
</evidence>
<evidence type="ECO:0000256" key="8">
    <source>
        <dbReference type="HAMAP-Rule" id="MF_01895"/>
    </source>
</evidence>
<comment type="similarity">
    <text evidence="8">Belongs to the RNR ribonuclease family. RNase R subfamily.</text>
</comment>
<name>A0A855X3R6_9BACT</name>
<reference evidence="12 13" key="1">
    <citation type="journal article" date="2018" name="ISME J.">
        <title>A methanotrophic archaeon couples anaerobic oxidation of methane to Fe(III) reduction.</title>
        <authorList>
            <person name="Cai C."/>
            <person name="Leu A.O."/>
            <person name="Xie G.J."/>
            <person name="Guo J."/>
            <person name="Feng Y."/>
            <person name="Zhao J.X."/>
            <person name="Tyson G.W."/>
            <person name="Yuan Z."/>
            <person name="Hu S."/>
        </authorList>
    </citation>
    <scope>NUCLEOTIDE SEQUENCE [LARGE SCALE GENOMIC DNA]</scope>
    <source>
        <strain evidence="12">FeB_12</strain>
    </source>
</reference>
<dbReference type="InterPro" id="IPR003029">
    <property type="entry name" value="S1_domain"/>
</dbReference>
<keyword evidence="3 8" id="KW-0963">Cytoplasm</keyword>
<dbReference type="InterPro" id="IPR004476">
    <property type="entry name" value="RNase_II/RNase_R"/>
</dbReference>
<dbReference type="InterPro" id="IPR012340">
    <property type="entry name" value="NA-bd_OB-fold"/>
</dbReference>
<evidence type="ECO:0000256" key="1">
    <source>
        <dbReference type="ARBA" id="ARBA00001849"/>
    </source>
</evidence>
<proteinExistence type="inferred from homology"/>
<dbReference type="Pfam" id="PF08206">
    <property type="entry name" value="OB_RNB"/>
    <property type="match status" value="1"/>
</dbReference>
<dbReference type="PANTHER" id="PTHR23355">
    <property type="entry name" value="RIBONUCLEASE"/>
    <property type="match status" value="1"/>
</dbReference>
<protein>
    <recommendedName>
        <fullName evidence="8">Ribonuclease R</fullName>
        <shortName evidence="8">RNase R</shortName>
        <ecNumber evidence="8">3.1.13.1</ecNumber>
    </recommendedName>
</protein>
<dbReference type="GO" id="GO:0003723">
    <property type="term" value="F:RNA binding"/>
    <property type="evidence" value="ECO:0007669"/>
    <property type="project" value="UniProtKB-UniRule"/>
</dbReference>
<dbReference type="Pfam" id="PF00773">
    <property type="entry name" value="RNB"/>
    <property type="match status" value="1"/>
</dbReference>
<evidence type="ECO:0000256" key="7">
    <source>
        <dbReference type="ARBA" id="ARBA00022884"/>
    </source>
</evidence>
<dbReference type="AlphaFoldDB" id="A0A855X3R6"/>
<comment type="function">
    <text evidence="8">3'-5' exoribonuclease that releases 5'-nucleoside monophosphates and is involved in maturation of structured RNAs.</text>
</comment>
<dbReference type="InterPro" id="IPR040476">
    <property type="entry name" value="CSD2"/>
</dbReference>
<keyword evidence="4 8" id="KW-0540">Nuclease</keyword>
<organism evidence="12 13">
    <name type="scientific">candidate division GN15 bacterium</name>
    <dbReference type="NCBI Taxonomy" id="2072418"/>
    <lineage>
        <taxon>Bacteria</taxon>
        <taxon>candidate division GN15</taxon>
    </lineage>
</organism>
<dbReference type="Proteomes" id="UP000250918">
    <property type="component" value="Unassembled WGS sequence"/>
</dbReference>
<dbReference type="GO" id="GO:0008859">
    <property type="term" value="F:exoribonuclease II activity"/>
    <property type="evidence" value="ECO:0007669"/>
    <property type="project" value="UniProtKB-UniRule"/>
</dbReference>
<feature type="region of interest" description="Disordered" evidence="10">
    <location>
        <begin position="697"/>
        <end position="731"/>
    </location>
</feature>
<dbReference type="NCBIfam" id="TIGR00358">
    <property type="entry name" value="3_prime_RNase"/>
    <property type="match status" value="1"/>
</dbReference>
<dbReference type="Pfam" id="PF17876">
    <property type="entry name" value="CSD2"/>
    <property type="match status" value="1"/>
</dbReference>
<gene>
    <name evidence="8 12" type="primary">rnr</name>
    <name evidence="12" type="ORF">C3F09_04825</name>
</gene>
<evidence type="ECO:0000259" key="11">
    <source>
        <dbReference type="PROSITE" id="PS50126"/>
    </source>
</evidence>
<comment type="caution">
    <text evidence="12">The sequence shown here is derived from an EMBL/GenBank/DDBJ whole genome shotgun (WGS) entry which is preliminary data.</text>
</comment>
<evidence type="ECO:0000256" key="3">
    <source>
        <dbReference type="ARBA" id="ARBA00022490"/>
    </source>
</evidence>
<feature type="compositionally biased region" description="Basic and acidic residues" evidence="10">
    <location>
        <begin position="709"/>
        <end position="723"/>
    </location>
</feature>
<evidence type="ECO:0000256" key="2">
    <source>
        <dbReference type="ARBA" id="ARBA00004496"/>
    </source>
</evidence>
<keyword evidence="9" id="KW-0175">Coiled coil</keyword>
<dbReference type="InterPro" id="IPR013223">
    <property type="entry name" value="RNase_B_OB_dom"/>
</dbReference>